<dbReference type="Gene3D" id="3.20.20.140">
    <property type="entry name" value="Metal-dependent hydrolases"/>
    <property type="match status" value="1"/>
</dbReference>
<accession>A0A2T0BHD8</accession>
<organism evidence="2 3">
    <name type="scientific">Clostridium vincentii</name>
    <dbReference type="NCBI Taxonomy" id="52704"/>
    <lineage>
        <taxon>Bacteria</taxon>
        <taxon>Bacillati</taxon>
        <taxon>Bacillota</taxon>
        <taxon>Clostridia</taxon>
        <taxon>Eubacteriales</taxon>
        <taxon>Clostridiaceae</taxon>
        <taxon>Clostridium</taxon>
    </lineage>
</organism>
<dbReference type="EMBL" id="PVXQ01000008">
    <property type="protein sequence ID" value="PRR83253.1"/>
    <property type="molecule type" value="Genomic_DNA"/>
</dbReference>
<dbReference type="Pfam" id="PF02811">
    <property type="entry name" value="PHP"/>
    <property type="match status" value="1"/>
</dbReference>
<reference evidence="2 3" key="1">
    <citation type="submission" date="2018-03" db="EMBL/GenBank/DDBJ databases">
        <title>Genome sequence of Clostridium vincentii DSM 10228.</title>
        <authorList>
            <person name="Poehlein A."/>
            <person name="Daniel R."/>
        </authorList>
    </citation>
    <scope>NUCLEOTIDE SEQUENCE [LARGE SCALE GENOMIC DNA]</scope>
    <source>
        <strain evidence="2 3">DSM 10228</strain>
    </source>
</reference>
<dbReference type="OrthoDB" id="9808747at2"/>
<dbReference type="NCBIfam" id="NF006702">
    <property type="entry name" value="PRK09248.1"/>
    <property type="match status" value="1"/>
</dbReference>
<dbReference type="AlphaFoldDB" id="A0A2T0BHD8"/>
<dbReference type="SUPFAM" id="SSF89550">
    <property type="entry name" value="PHP domain-like"/>
    <property type="match status" value="1"/>
</dbReference>
<dbReference type="GO" id="GO:0042578">
    <property type="term" value="F:phosphoric ester hydrolase activity"/>
    <property type="evidence" value="ECO:0007669"/>
    <property type="project" value="TreeGrafter"/>
</dbReference>
<dbReference type="RefSeq" id="WP_106059072.1">
    <property type="nucleotide sequence ID" value="NZ_PVXQ01000008.1"/>
</dbReference>
<dbReference type="InterPro" id="IPR016195">
    <property type="entry name" value="Pol/histidinol_Pase-like"/>
</dbReference>
<dbReference type="SMART" id="SM00481">
    <property type="entry name" value="POLIIIAc"/>
    <property type="match status" value="1"/>
</dbReference>
<comment type="caution">
    <text evidence="2">The sequence shown here is derived from an EMBL/GenBank/DDBJ whole genome shotgun (WGS) entry which is preliminary data.</text>
</comment>
<gene>
    <name evidence="2" type="primary">ycdX</name>
    <name evidence="2" type="ORF">CLVI_10520</name>
</gene>
<dbReference type="EC" id="3.1.3.-" evidence="2"/>
<evidence type="ECO:0000313" key="3">
    <source>
        <dbReference type="Proteomes" id="UP000239471"/>
    </source>
</evidence>
<feature type="domain" description="Polymerase/histidinol phosphatase N-terminal" evidence="1">
    <location>
        <begin position="5"/>
        <end position="79"/>
    </location>
</feature>
<keyword evidence="3" id="KW-1185">Reference proteome</keyword>
<proteinExistence type="predicted"/>
<name>A0A2T0BHD8_9CLOT</name>
<dbReference type="PANTHER" id="PTHR36928">
    <property type="entry name" value="PHOSPHATASE YCDX-RELATED"/>
    <property type="match status" value="1"/>
</dbReference>
<dbReference type="GO" id="GO:0005829">
    <property type="term" value="C:cytosol"/>
    <property type="evidence" value="ECO:0007669"/>
    <property type="project" value="TreeGrafter"/>
</dbReference>
<dbReference type="InterPro" id="IPR003141">
    <property type="entry name" value="Pol/His_phosphatase_N"/>
</dbReference>
<protein>
    <submittedName>
        <fullName evidence="2">Putative phosphatase YcdX</fullName>
        <ecNumber evidence="2">3.1.3.-</ecNumber>
    </submittedName>
</protein>
<sequence length="242" mass="26828">MNYSSDLHTHTIVSGHAYSTLLENVDFCAKKGLKVLGTSDHGPAMPNAPHIWYFGNLRVIPREINGVTILRGCEVNVLDVAGTIDIPKDERKSIDYMIASLHEPLFPSKSLEENTKAILNAVDNNKEVEILGHLGNPSYEFDYEALVKKAKEKNIMIEINNSSMLGVSRNGSAITCTKIAKLCMKYGTKIILTSDAHICFAIGNFDSSIEMLKSINFPEDLIMNDPEKLIPHLKSKGRLLDL</sequence>
<dbReference type="CDD" id="cd07437">
    <property type="entry name" value="PHP_HisPPase_Ycdx_like"/>
    <property type="match status" value="1"/>
</dbReference>
<dbReference type="Proteomes" id="UP000239471">
    <property type="component" value="Unassembled WGS sequence"/>
</dbReference>
<dbReference type="GO" id="GO:0008270">
    <property type="term" value="F:zinc ion binding"/>
    <property type="evidence" value="ECO:0007669"/>
    <property type="project" value="TreeGrafter"/>
</dbReference>
<dbReference type="InterPro" id="IPR004013">
    <property type="entry name" value="PHP_dom"/>
</dbReference>
<evidence type="ECO:0000313" key="2">
    <source>
        <dbReference type="EMBL" id="PRR83253.1"/>
    </source>
</evidence>
<keyword evidence="2" id="KW-0378">Hydrolase</keyword>
<dbReference type="PANTHER" id="PTHR36928:SF1">
    <property type="entry name" value="PHOSPHATASE YCDX-RELATED"/>
    <property type="match status" value="1"/>
</dbReference>
<dbReference type="InterPro" id="IPR050243">
    <property type="entry name" value="PHP_phosphatase"/>
</dbReference>
<evidence type="ECO:0000259" key="1">
    <source>
        <dbReference type="SMART" id="SM00481"/>
    </source>
</evidence>